<dbReference type="EMBL" id="JACHHQ010000010">
    <property type="protein sequence ID" value="MBB5202062.1"/>
    <property type="molecule type" value="Genomic_DNA"/>
</dbReference>
<gene>
    <name evidence="2" type="ORF">HNR39_003925</name>
</gene>
<dbReference type="Proteomes" id="UP000571084">
    <property type="component" value="Unassembled WGS sequence"/>
</dbReference>
<evidence type="ECO:0000313" key="2">
    <source>
        <dbReference type="EMBL" id="MBB5202062.1"/>
    </source>
</evidence>
<comment type="caution">
    <text evidence="2">The sequence shown here is derived from an EMBL/GenBank/DDBJ whole genome shotgun (WGS) entry which is preliminary data.</text>
</comment>
<dbReference type="Pfam" id="PF13673">
    <property type="entry name" value="Acetyltransf_10"/>
    <property type="match status" value="1"/>
</dbReference>
<dbReference type="PROSITE" id="PS51186">
    <property type="entry name" value="GNAT"/>
    <property type="match status" value="1"/>
</dbReference>
<name>A0A840RXW2_9BURK</name>
<dbReference type="InterPro" id="IPR016181">
    <property type="entry name" value="Acyl_CoA_acyltransferase"/>
</dbReference>
<feature type="domain" description="N-acetyltransferase" evidence="1">
    <location>
        <begin position="26"/>
        <end position="169"/>
    </location>
</feature>
<dbReference type="RefSeq" id="WP_245182272.1">
    <property type="nucleotide sequence ID" value="NZ_JAAOZT010000004.1"/>
</dbReference>
<evidence type="ECO:0000313" key="3">
    <source>
        <dbReference type="Proteomes" id="UP000571084"/>
    </source>
</evidence>
<keyword evidence="3" id="KW-1185">Reference proteome</keyword>
<dbReference type="GO" id="GO:0016747">
    <property type="term" value="F:acyltransferase activity, transferring groups other than amino-acyl groups"/>
    <property type="evidence" value="ECO:0007669"/>
    <property type="project" value="InterPro"/>
</dbReference>
<dbReference type="SUPFAM" id="SSF55729">
    <property type="entry name" value="Acyl-CoA N-acyltransferases (Nat)"/>
    <property type="match status" value="1"/>
</dbReference>
<sequence>MITVKPSVGAGTAQSGDPLGLDWMWVPFAGLSATQVYDLLALRQRVFVVEQACVFLDADGIDRQCWHGLGYLANGDLSAYARIVPPGVSYPQPSIGRVVTASNLRGVNVGHALMSQAMAQVARLYPGLDVQIGAQAHLQQFYRRFGFVPVGDVYDEEGIAHVHMIAKSIA</sequence>
<dbReference type="Gene3D" id="3.40.630.30">
    <property type="match status" value="1"/>
</dbReference>
<dbReference type="AlphaFoldDB" id="A0A840RXW2"/>
<organism evidence="2 3">
    <name type="scientific">Glaciimonas immobilis</name>
    <dbReference type="NCBI Taxonomy" id="728004"/>
    <lineage>
        <taxon>Bacteria</taxon>
        <taxon>Pseudomonadati</taxon>
        <taxon>Pseudomonadota</taxon>
        <taxon>Betaproteobacteria</taxon>
        <taxon>Burkholderiales</taxon>
        <taxon>Oxalobacteraceae</taxon>
        <taxon>Glaciimonas</taxon>
    </lineage>
</organism>
<accession>A0A840RXW2</accession>
<reference evidence="2 3" key="1">
    <citation type="submission" date="2020-08" db="EMBL/GenBank/DDBJ databases">
        <title>Genomic Encyclopedia of Type Strains, Phase IV (KMG-IV): sequencing the most valuable type-strain genomes for metagenomic binning, comparative biology and taxonomic classification.</title>
        <authorList>
            <person name="Goeker M."/>
        </authorList>
    </citation>
    <scope>NUCLEOTIDE SEQUENCE [LARGE SCALE GENOMIC DNA]</scope>
    <source>
        <strain evidence="2 3">DSM 23240</strain>
    </source>
</reference>
<dbReference type="InterPro" id="IPR000182">
    <property type="entry name" value="GNAT_dom"/>
</dbReference>
<protein>
    <submittedName>
        <fullName evidence="2">ElaA protein</fullName>
    </submittedName>
</protein>
<proteinExistence type="predicted"/>
<evidence type="ECO:0000259" key="1">
    <source>
        <dbReference type="PROSITE" id="PS51186"/>
    </source>
</evidence>